<protein>
    <submittedName>
        <fullName evidence="2">DUF368 domain-containing protein</fullName>
    </submittedName>
</protein>
<dbReference type="PANTHER" id="PTHR37308">
    <property type="entry name" value="INTEGRAL MEMBRANE PROTEIN"/>
    <property type="match status" value="1"/>
</dbReference>
<dbReference type="EMBL" id="JAGQLL010000040">
    <property type="protein sequence ID" value="MCA9380210.1"/>
    <property type="molecule type" value="Genomic_DNA"/>
</dbReference>
<feature type="transmembrane region" description="Helical" evidence="1">
    <location>
        <begin position="104"/>
        <end position="123"/>
    </location>
</feature>
<evidence type="ECO:0000313" key="2">
    <source>
        <dbReference type="EMBL" id="MCA9380210.1"/>
    </source>
</evidence>
<dbReference type="Pfam" id="PF04018">
    <property type="entry name" value="VCA0040-like"/>
    <property type="match status" value="1"/>
</dbReference>
<feature type="transmembrane region" description="Helical" evidence="1">
    <location>
        <begin position="209"/>
        <end position="230"/>
    </location>
</feature>
<dbReference type="AlphaFoldDB" id="A0A955L1A2"/>
<feature type="transmembrane region" description="Helical" evidence="1">
    <location>
        <begin position="73"/>
        <end position="97"/>
    </location>
</feature>
<name>A0A955L1A2_9BACT</name>
<reference evidence="2" key="1">
    <citation type="submission" date="2020-04" db="EMBL/GenBank/DDBJ databases">
        <authorList>
            <person name="Zhang T."/>
        </authorList>
    </citation>
    <scope>NUCLEOTIDE SEQUENCE</scope>
    <source>
        <strain evidence="2">HKST-UBA15</strain>
    </source>
</reference>
<accession>A0A955L1A2</accession>
<feature type="transmembrane region" description="Helical" evidence="1">
    <location>
        <begin position="12"/>
        <end position="34"/>
    </location>
</feature>
<evidence type="ECO:0000313" key="3">
    <source>
        <dbReference type="Proteomes" id="UP000745577"/>
    </source>
</evidence>
<dbReference type="Proteomes" id="UP000745577">
    <property type="component" value="Unassembled WGS sequence"/>
</dbReference>
<comment type="caution">
    <text evidence="2">The sequence shown here is derived from an EMBL/GenBank/DDBJ whole genome shotgun (WGS) entry which is preliminary data.</text>
</comment>
<keyword evidence="1" id="KW-0472">Membrane</keyword>
<feature type="transmembrane region" description="Helical" evidence="1">
    <location>
        <begin position="242"/>
        <end position="259"/>
    </location>
</feature>
<gene>
    <name evidence="2" type="ORF">KC675_03460</name>
</gene>
<keyword evidence="1" id="KW-0812">Transmembrane</keyword>
<keyword evidence="1" id="KW-1133">Transmembrane helix</keyword>
<feature type="transmembrane region" description="Helical" evidence="1">
    <location>
        <begin position="271"/>
        <end position="289"/>
    </location>
</feature>
<organism evidence="2 3">
    <name type="scientific">Candidatus Dojkabacteria bacterium</name>
    <dbReference type="NCBI Taxonomy" id="2099670"/>
    <lineage>
        <taxon>Bacteria</taxon>
        <taxon>Candidatus Dojkabacteria</taxon>
    </lineage>
</organism>
<evidence type="ECO:0000256" key="1">
    <source>
        <dbReference type="SAM" id="Phobius"/>
    </source>
</evidence>
<proteinExistence type="predicted"/>
<dbReference type="PANTHER" id="PTHR37308:SF1">
    <property type="entry name" value="POLYPRENYL-PHOSPHATE TRANSPORTER"/>
    <property type="match status" value="1"/>
</dbReference>
<feature type="transmembrane region" description="Helical" evidence="1">
    <location>
        <begin position="158"/>
        <end position="189"/>
    </location>
</feature>
<feature type="transmembrane region" description="Helical" evidence="1">
    <location>
        <begin position="129"/>
        <end position="146"/>
    </location>
</feature>
<sequence>MKNLKNIFDGIVMGIAEIVPGISASTATLLLGIYDDFLNLLEGVTNFVRDFAQFLLRKISKGELIKSFKKINFFYGMQLFFGMVIGIVLFSNIVDYFYENNKSVVQAIFFGIILASIIIPVKIVKKPKLTDLLFLIIGFVAFFSVLKMGQVSDATSLPLWLIFLGGTISVSGMVLPGVNSSFVLIPLGVYELILKIVKEFSRLNFTFELVGQALVFGSGVAFGLISFVKVLRYAFKNHISKLFSLIAGIMIASLFSLWPYQNIEYLSKESFTISVLLLVSLVLTLVFILKTKPQEEVTLKH</sequence>
<reference evidence="2" key="2">
    <citation type="journal article" date="2021" name="Microbiome">
        <title>Successional dynamics and alternative stable states in a saline activated sludge microbial community over 9 years.</title>
        <authorList>
            <person name="Wang Y."/>
            <person name="Ye J."/>
            <person name="Ju F."/>
            <person name="Liu L."/>
            <person name="Boyd J.A."/>
            <person name="Deng Y."/>
            <person name="Parks D.H."/>
            <person name="Jiang X."/>
            <person name="Yin X."/>
            <person name="Woodcroft B.J."/>
            <person name="Tyson G.W."/>
            <person name="Hugenholtz P."/>
            <person name="Polz M.F."/>
            <person name="Zhang T."/>
        </authorList>
    </citation>
    <scope>NUCLEOTIDE SEQUENCE</scope>
    <source>
        <strain evidence="2">HKST-UBA15</strain>
    </source>
</reference>
<dbReference type="InterPro" id="IPR007163">
    <property type="entry name" value="VCA0040-like"/>
</dbReference>